<feature type="transmembrane region" description="Helical" evidence="6">
    <location>
        <begin position="420"/>
        <end position="439"/>
    </location>
</feature>
<evidence type="ECO:0000256" key="3">
    <source>
        <dbReference type="ARBA" id="ARBA00022692"/>
    </source>
</evidence>
<dbReference type="AlphaFoldDB" id="A0A384J516"/>
<feature type="transmembrane region" description="Helical" evidence="6">
    <location>
        <begin position="148"/>
        <end position="172"/>
    </location>
</feature>
<feature type="transmembrane region" description="Helical" evidence="6">
    <location>
        <begin position="62"/>
        <end position="80"/>
    </location>
</feature>
<keyword evidence="2" id="KW-0813">Transport</keyword>
<feature type="transmembrane region" description="Helical" evidence="6">
    <location>
        <begin position="285"/>
        <end position="306"/>
    </location>
</feature>
<proteinExistence type="predicted"/>
<feature type="transmembrane region" description="Helical" evidence="6">
    <location>
        <begin position="237"/>
        <end position="259"/>
    </location>
</feature>
<gene>
    <name evidence="7" type="ORF">BCIN_01g03350</name>
</gene>
<feature type="transmembrane region" description="Helical" evidence="6">
    <location>
        <begin position="115"/>
        <end position="136"/>
    </location>
</feature>
<sequence>MILSEDLEKSSSSSLYTSRRSSTIYFLLPYIWWQLDDFFIGQARTAGLSTHFKLAQIDSEELYTDTKFVLFAFAWLLLLWQISNINIHKMTLIITSLQTLLVLAQIGASSTEVLLIIRSMLGIGGAIFPGSLLLSISRFPRSKLATTVAIFVAVSPAEIVVAGPLLSALVNFMKNTSILGWQAIFAIDGILGIIVVAILWVKIPVSIENSISTKFMNSLDSTSWKSKFKDFFEPKNVMFVMMFICVNLAIAPAPCYLAVHHRISFVSMPYFFFTVISDLAPSSHLIFNLLTITPYLVSIITISILARKSDKKQVRGSFVFVCGLLSATGFAIMSLVAILDWNIWWSFFAIFPACVGSYGAMMIILSWALGSEQSAFGRGILMTTLVGAAQLSVIFSPAGVKPWWRAEDEPAHPRGLGASAALMGLCAILALVLRSYLVWRNSNKESHFYAPVKIGDAIDDVVEEEMVDRHIV</sequence>
<feature type="transmembrane region" description="Helical" evidence="6">
    <location>
        <begin position="92"/>
        <end position="109"/>
    </location>
</feature>
<evidence type="ECO:0000313" key="7">
    <source>
        <dbReference type="EMBL" id="ATZ45573.1"/>
    </source>
</evidence>
<dbReference type="GO" id="GO:0016020">
    <property type="term" value="C:membrane"/>
    <property type="evidence" value="ECO:0007669"/>
    <property type="project" value="UniProtKB-SubCell"/>
</dbReference>
<accession>A0A384J516</accession>
<dbReference type="GeneID" id="5431452"/>
<dbReference type="VEuPathDB" id="FungiDB:Bcin01g03350"/>
<dbReference type="OrthoDB" id="3510214at2759"/>
<feature type="transmembrane region" description="Helical" evidence="6">
    <location>
        <begin position="318"/>
        <end position="339"/>
    </location>
</feature>
<dbReference type="PANTHER" id="PTHR43791:SF36">
    <property type="entry name" value="TRANSPORTER, PUTATIVE (AFU_ORTHOLOGUE AFUA_6G08340)-RELATED"/>
    <property type="match status" value="1"/>
</dbReference>
<evidence type="ECO:0000313" key="8">
    <source>
        <dbReference type="Proteomes" id="UP000001798"/>
    </source>
</evidence>
<dbReference type="KEGG" id="bfu:BCIN_01g03350"/>
<evidence type="ECO:0000256" key="4">
    <source>
        <dbReference type="ARBA" id="ARBA00022989"/>
    </source>
</evidence>
<dbReference type="PANTHER" id="PTHR43791">
    <property type="entry name" value="PERMEASE-RELATED"/>
    <property type="match status" value="1"/>
</dbReference>
<dbReference type="InterPro" id="IPR036259">
    <property type="entry name" value="MFS_trans_sf"/>
</dbReference>
<keyword evidence="5 6" id="KW-0472">Membrane</keyword>
<keyword evidence="4 6" id="KW-1133">Transmembrane helix</keyword>
<dbReference type="Pfam" id="PF07690">
    <property type="entry name" value="MFS_1"/>
    <property type="match status" value="1"/>
</dbReference>
<evidence type="ECO:0000256" key="1">
    <source>
        <dbReference type="ARBA" id="ARBA00004141"/>
    </source>
</evidence>
<feature type="transmembrane region" description="Helical" evidence="6">
    <location>
        <begin position="345"/>
        <end position="368"/>
    </location>
</feature>
<reference evidence="7 8" key="3">
    <citation type="journal article" date="2017" name="Mol. Plant Pathol.">
        <title>A gapless genome sequence of the fungus Botrytis cinerea.</title>
        <authorList>
            <person name="Van Kan J.A."/>
            <person name="Stassen J.H."/>
            <person name="Mosbach A."/>
            <person name="Van Der Lee T.A."/>
            <person name="Faino L."/>
            <person name="Farmer A.D."/>
            <person name="Papasotiriou D.G."/>
            <person name="Zhou S."/>
            <person name="Seidl M.F."/>
            <person name="Cottam E."/>
            <person name="Edel D."/>
            <person name="Hahn M."/>
            <person name="Schwartz D.C."/>
            <person name="Dietrich R.A."/>
            <person name="Widdison S."/>
            <person name="Scalliet G."/>
        </authorList>
    </citation>
    <scope>NUCLEOTIDE SEQUENCE [LARGE SCALE GENOMIC DNA]</scope>
    <source>
        <strain evidence="7 8">B05.10</strain>
    </source>
</reference>
<reference evidence="7 8" key="1">
    <citation type="journal article" date="2011" name="PLoS Genet.">
        <title>Genomic analysis of the necrotrophic fungal pathogens Sclerotinia sclerotiorum and Botrytis cinerea.</title>
        <authorList>
            <person name="Amselem J."/>
            <person name="Cuomo C.A."/>
            <person name="van Kan J.A."/>
            <person name="Viaud M."/>
            <person name="Benito E.P."/>
            <person name="Couloux A."/>
            <person name="Coutinho P.M."/>
            <person name="de Vries R.P."/>
            <person name="Dyer P.S."/>
            <person name="Fillinger S."/>
            <person name="Fournier E."/>
            <person name="Gout L."/>
            <person name="Hahn M."/>
            <person name="Kohn L."/>
            <person name="Lapalu N."/>
            <person name="Plummer K.M."/>
            <person name="Pradier J.M."/>
            <person name="Quevillon E."/>
            <person name="Sharon A."/>
            <person name="Simon A."/>
            <person name="ten Have A."/>
            <person name="Tudzynski B."/>
            <person name="Tudzynski P."/>
            <person name="Wincker P."/>
            <person name="Andrew M."/>
            <person name="Anthouard V."/>
            <person name="Beever R.E."/>
            <person name="Beffa R."/>
            <person name="Benoit I."/>
            <person name="Bouzid O."/>
            <person name="Brault B."/>
            <person name="Chen Z."/>
            <person name="Choquer M."/>
            <person name="Collemare J."/>
            <person name="Cotton P."/>
            <person name="Danchin E.G."/>
            <person name="Da Silva C."/>
            <person name="Gautier A."/>
            <person name="Giraud C."/>
            <person name="Giraud T."/>
            <person name="Gonzalez C."/>
            <person name="Grossetete S."/>
            <person name="Guldener U."/>
            <person name="Henrissat B."/>
            <person name="Howlett B.J."/>
            <person name="Kodira C."/>
            <person name="Kretschmer M."/>
            <person name="Lappartient A."/>
            <person name="Leroch M."/>
            <person name="Levis C."/>
            <person name="Mauceli E."/>
            <person name="Neuveglise C."/>
            <person name="Oeser B."/>
            <person name="Pearson M."/>
            <person name="Poulain J."/>
            <person name="Poussereau N."/>
            <person name="Quesneville H."/>
            <person name="Rascle C."/>
            <person name="Schumacher J."/>
            <person name="Segurens B."/>
            <person name="Sexton A."/>
            <person name="Silva E."/>
            <person name="Sirven C."/>
            <person name="Soanes D.M."/>
            <person name="Talbot N.J."/>
            <person name="Templeton M."/>
            <person name="Yandava C."/>
            <person name="Yarden O."/>
            <person name="Zeng Q."/>
            <person name="Rollins J.A."/>
            <person name="Lebrun M.H."/>
            <person name="Dickman M."/>
        </authorList>
    </citation>
    <scope>NUCLEOTIDE SEQUENCE [LARGE SCALE GENOMIC DNA]</scope>
    <source>
        <strain evidence="7 8">B05.10</strain>
    </source>
</reference>
<name>A0A384J516_BOTFB</name>
<dbReference type="RefSeq" id="XP_024546142.1">
    <property type="nucleotide sequence ID" value="XM_024690374.1"/>
</dbReference>
<evidence type="ECO:0000256" key="2">
    <source>
        <dbReference type="ARBA" id="ARBA00022448"/>
    </source>
</evidence>
<evidence type="ECO:0008006" key="9">
    <source>
        <dbReference type="Google" id="ProtNLM"/>
    </source>
</evidence>
<protein>
    <recommendedName>
        <fullName evidence="9">Major facilitator superfamily (MFS) profile domain-containing protein</fullName>
    </recommendedName>
</protein>
<comment type="subcellular location">
    <subcellularLocation>
        <location evidence="1">Membrane</location>
        <topology evidence="1">Multi-pass membrane protein</topology>
    </subcellularLocation>
</comment>
<feature type="transmembrane region" description="Helical" evidence="6">
    <location>
        <begin position="178"/>
        <end position="201"/>
    </location>
</feature>
<feature type="transmembrane region" description="Helical" evidence="6">
    <location>
        <begin position="380"/>
        <end position="400"/>
    </location>
</feature>
<organism evidence="7 8">
    <name type="scientific">Botryotinia fuckeliana (strain B05.10)</name>
    <name type="common">Noble rot fungus</name>
    <name type="synonym">Botrytis cinerea</name>
    <dbReference type="NCBI Taxonomy" id="332648"/>
    <lineage>
        <taxon>Eukaryota</taxon>
        <taxon>Fungi</taxon>
        <taxon>Dikarya</taxon>
        <taxon>Ascomycota</taxon>
        <taxon>Pezizomycotina</taxon>
        <taxon>Leotiomycetes</taxon>
        <taxon>Helotiales</taxon>
        <taxon>Sclerotiniaceae</taxon>
        <taxon>Botrytis</taxon>
    </lineage>
</organism>
<dbReference type="InterPro" id="IPR011701">
    <property type="entry name" value="MFS"/>
</dbReference>
<reference evidence="7 8" key="2">
    <citation type="journal article" date="2012" name="Eukaryot. Cell">
        <title>Genome update of Botrytis cinerea strains B05.10 and T4.</title>
        <authorList>
            <person name="Staats M."/>
            <person name="van Kan J.A."/>
        </authorList>
    </citation>
    <scope>NUCLEOTIDE SEQUENCE [LARGE SCALE GENOMIC DNA]</scope>
    <source>
        <strain evidence="7 8">B05.10</strain>
    </source>
</reference>
<evidence type="ECO:0000256" key="5">
    <source>
        <dbReference type="ARBA" id="ARBA00023136"/>
    </source>
</evidence>
<dbReference type="GO" id="GO:0022857">
    <property type="term" value="F:transmembrane transporter activity"/>
    <property type="evidence" value="ECO:0007669"/>
    <property type="project" value="InterPro"/>
</dbReference>
<dbReference type="Gene3D" id="1.20.1250.20">
    <property type="entry name" value="MFS general substrate transporter like domains"/>
    <property type="match status" value="1"/>
</dbReference>
<keyword evidence="3 6" id="KW-0812">Transmembrane</keyword>
<dbReference type="EMBL" id="CP009805">
    <property type="protein sequence ID" value="ATZ45573.1"/>
    <property type="molecule type" value="Genomic_DNA"/>
</dbReference>
<evidence type="ECO:0000256" key="6">
    <source>
        <dbReference type="SAM" id="Phobius"/>
    </source>
</evidence>
<dbReference type="SUPFAM" id="SSF103473">
    <property type="entry name" value="MFS general substrate transporter"/>
    <property type="match status" value="1"/>
</dbReference>
<dbReference type="Proteomes" id="UP000001798">
    <property type="component" value="Chromosome 1"/>
</dbReference>
<keyword evidence="8" id="KW-1185">Reference proteome</keyword>